<keyword evidence="6 9" id="KW-0057">Aromatic amino acid biosynthesis</keyword>
<comment type="catalytic activity">
    <reaction evidence="8 9">
        <text>(1S,2R)-1-C-(indol-3-yl)glycerol 3-phosphate + L-serine = D-glyceraldehyde 3-phosphate + L-tryptophan + H2O</text>
        <dbReference type="Rhea" id="RHEA:10532"/>
        <dbReference type="ChEBI" id="CHEBI:15377"/>
        <dbReference type="ChEBI" id="CHEBI:33384"/>
        <dbReference type="ChEBI" id="CHEBI:57912"/>
        <dbReference type="ChEBI" id="CHEBI:58866"/>
        <dbReference type="ChEBI" id="CHEBI:59776"/>
        <dbReference type="EC" id="4.2.1.20"/>
    </reaction>
</comment>
<dbReference type="InterPro" id="IPR011060">
    <property type="entry name" value="RibuloseP-bd_barrel"/>
</dbReference>
<dbReference type="AlphaFoldDB" id="A0A9X4H166"/>
<evidence type="ECO:0000256" key="3">
    <source>
        <dbReference type="ARBA" id="ARBA00011270"/>
    </source>
</evidence>
<comment type="caution">
    <text evidence="11">The sequence shown here is derived from an EMBL/GenBank/DDBJ whole genome shotgun (WGS) entry which is preliminary data.</text>
</comment>
<feature type="active site" description="Proton acceptor" evidence="9">
    <location>
        <position position="52"/>
    </location>
</feature>
<evidence type="ECO:0000256" key="4">
    <source>
        <dbReference type="ARBA" id="ARBA00022605"/>
    </source>
</evidence>
<dbReference type="SUPFAM" id="SSF51366">
    <property type="entry name" value="Ribulose-phoshate binding barrel"/>
    <property type="match status" value="1"/>
</dbReference>
<comment type="subunit">
    <text evidence="3 9">Tetramer of two alpha and two beta chains.</text>
</comment>
<keyword evidence="5 9" id="KW-0822">Tryptophan biosynthesis</keyword>
<evidence type="ECO:0000256" key="8">
    <source>
        <dbReference type="ARBA" id="ARBA00049047"/>
    </source>
</evidence>
<feature type="active site" description="Proton acceptor" evidence="9">
    <location>
        <position position="63"/>
    </location>
</feature>
<dbReference type="NCBIfam" id="TIGR00262">
    <property type="entry name" value="trpA"/>
    <property type="match status" value="1"/>
</dbReference>
<evidence type="ECO:0000256" key="9">
    <source>
        <dbReference type="HAMAP-Rule" id="MF_00131"/>
    </source>
</evidence>
<dbReference type="CDD" id="cd04724">
    <property type="entry name" value="Tryptophan_synthase_alpha"/>
    <property type="match status" value="1"/>
</dbReference>
<reference evidence="11" key="1">
    <citation type="submission" date="2022-02" db="EMBL/GenBank/DDBJ databases">
        <authorList>
            <person name="Leng L."/>
        </authorList>
    </citation>
    <scope>NUCLEOTIDE SEQUENCE</scope>
    <source>
        <strain evidence="11">JI</strain>
    </source>
</reference>
<gene>
    <name evidence="9 11" type="primary">trpA</name>
    <name evidence="11" type="ORF">L7E55_03240</name>
</gene>
<organism evidence="11 12">
    <name type="scientific">Pelotomaculum isophthalicicum JI</name>
    <dbReference type="NCBI Taxonomy" id="947010"/>
    <lineage>
        <taxon>Bacteria</taxon>
        <taxon>Bacillati</taxon>
        <taxon>Bacillota</taxon>
        <taxon>Clostridia</taxon>
        <taxon>Eubacteriales</taxon>
        <taxon>Desulfotomaculaceae</taxon>
        <taxon>Pelotomaculum</taxon>
    </lineage>
</organism>
<evidence type="ECO:0000256" key="10">
    <source>
        <dbReference type="RuleBase" id="RU003662"/>
    </source>
</evidence>
<dbReference type="RefSeq" id="WP_277442617.1">
    <property type="nucleotide sequence ID" value="NZ_JAKOAV010000004.1"/>
</dbReference>
<dbReference type="InterPro" id="IPR002028">
    <property type="entry name" value="Trp_synthase_suA"/>
</dbReference>
<protein>
    <recommendedName>
        <fullName evidence="9">Tryptophan synthase alpha chain</fullName>
        <ecNumber evidence="9">4.2.1.20</ecNumber>
    </recommendedName>
</protein>
<evidence type="ECO:0000256" key="6">
    <source>
        <dbReference type="ARBA" id="ARBA00023141"/>
    </source>
</evidence>
<keyword evidence="12" id="KW-1185">Reference proteome</keyword>
<comment type="pathway">
    <text evidence="2 9">Amino-acid biosynthesis; L-tryptophan biosynthesis; L-tryptophan from chorismate: step 5/5.</text>
</comment>
<dbReference type="Gene3D" id="3.20.20.70">
    <property type="entry name" value="Aldolase class I"/>
    <property type="match status" value="1"/>
</dbReference>
<dbReference type="GO" id="GO:0004834">
    <property type="term" value="F:tryptophan synthase activity"/>
    <property type="evidence" value="ECO:0007669"/>
    <property type="project" value="UniProtKB-UniRule"/>
</dbReference>
<dbReference type="EMBL" id="JAKOAV010000004">
    <property type="protein sequence ID" value="MDF9407381.1"/>
    <property type="molecule type" value="Genomic_DNA"/>
</dbReference>
<dbReference type="GO" id="GO:0005829">
    <property type="term" value="C:cytosol"/>
    <property type="evidence" value="ECO:0007669"/>
    <property type="project" value="TreeGrafter"/>
</dbReference>
<dbReference type="PANTHER" id="PTHR43406:SF1">
    <property type="entry name" value="TRYPTOPHAN SYNTHASE ALPHA CHAIN, CHLOROPLASTIC"/>
    <property type="match status" value="1"/>
</dbReference>
<dbReference type="FunFam" id="3.20.20.70:FF:000037">
    <property type="entry name" value="Tryptophan synthase alpha chain"/>
    <property type="match status" value="1"/>
</dbReference>
<dbReference type="EC" id="4.2.1.20" evidence="9"/>
<comment type="similarity">
    <text evidence="9 10">Belongs to the TrpA family.</text>
</comment>
<evidence type="ECO:0000256" key="7">
    <source>
        <dbReference type="ARBA" id="ARBA00023239"/>
    </source>
</evidence>
<evidence type="ECO:0000256" key="2">
    <source>
        <dbReference type="ARBA" id="ARBA00004733"/>
    </source>
</evidence>
<sequence>MNSNSIIEVCLDKLRLEGKKGLITFITAGDPDLSSTVDLALRMDAAGADIIELGVPFSDPLADGPVIQQASSRALAAGTTLAKILDTVKKIKSNCRAPLVLMGYCNPFYRFGLDRFIAEAASAGVSGLIVPDLPLEESGPLMELAIKEGLDLIPLVSPVTTDRRLSRIASKAMGFVYCVSVTGVTGARKEIGTDIESFTGRVRSHTSLPLAIGFGIADPEQGARMSRYCDAVVVGSAIVKLIADSGSSQAAGTAVENLTREFKTALLDSAS</sequence>
<dbReference type="InterPro" id="IPR018204">
    <property type="entry name" value="Trp_synthase_alpha_AS"/>
</dbReference>
<keyword evidence="7 9" id="KW-0456">Lyase</keyword>
<dbReference type="HAMAP" id="MF_00131">
    <property type="entry name" value="Trp_synth_alpha"/>
    <property type="match status" value="1"/>
</dbReference>
<comment type="function">
    <text evidence="1 9">The alpha subunit is responsible for the aldol cleavage of indoleglycerol phosphate to indole and glyceraldehyde 3-phosphate.</text>
</comment>
<dbReference type="PANTHER" id="PTHR43406">
    <property type="entry name" value="TRYPTOPHAN SYNTHASE, ALPHA CHAIN"/>
    <property type="match status" value="1"/>
</dbReference>
<name>A0A9X4H166_9FIRM</name>
<evidence type="ECO:0000313" key="11">
    <source>
        <dbReference type="EMBL" id="MDF9407381.1"/>
    </source>
</evidence>
<dbReference type="InterPro" id="IPR013785">
    <property type="entry name" value="Aldolase_TIM"/>
</dbReference>
<evidence type="ECO:0000256" key="5">
    <source>
        <dbReference type="ARBA" id="ARBA00022822"/>
    </source>
</evidence>
<dbReference type="Proteomes" id="UP001154312">
    <property type="component" value="Unassembled WGS sequence"/>
</dbReference>
<keyword evidence="4 9" id="KW-0028">Amino-acid biosynthesis</keyword>
<evidence type="ECO:0000256" key="1">
    <source>
        <dbReference type="ARBA" id="ARBA00003365"/>
    </source>
</evidence>
<dbReference type="Pfam" id="PF00290">
    <property type="entry name" value="Trp_syntA"/>
    <property type="match status" value="1"/>
</dbReference>
<dbReference type="PROSITE" id="PS00167">
    <property type="entry name" value="TRP_SYNTHASE_ALPHA"/>
    <property type="match status" value="1"/>
</dbReference>
<proteinExistence type="inferred from homology"/>
<evidence type="ECO:0000313" key="12">
    <source>
        <dbReference type="Proteomes" id="UP001154312"/>
    </source>
</evidence>
<accession>A0A9X4H166</accession>